<sequence length="333" mass="38652">MGKVNSKSHSLNVFKSKKKHRQQLSSHSMSSLSTVSSSSSSETTTSQNTITSSDDSFHYVGNRKFCKFSEKLNYVYPVDEDESDRSQTQHFMYKHVWDGNFSAPVEQMLQDESTKVLDVGCGPGTWILDMASEYQDAHFTGIDVAELYPLEIKPKNVSFVQANVLEGLPFDDNTFDFVYMRFMLFAFTLKNWEVAIKELIRVCKPDGFIEMMEKDIFWYNEGPFCKSARTVMADELREQKNIEVVITPILHKILSQYTEVKHEVKIIPFGEWGGKLGTLYRELYSWGAKNLKKVMTDVGFSEDEWDETIEICLKQLQERKSYDKIHRYWIKNC</sequence>
<evidence type="ECO:0000259" key="2">
    <source>
        <dbReference type="Pfam" id="PF13649"/>
    </source>
</evidence>
<dbReference type="InterPro" id="IPR029063">
    <property type="entry name" value="SAM-dependent_MTases_sf"/>
</dbReference>
<dbReference type="SUPFAM" id="SSF53335">
    <property type="entry name" value="S-adenosyl-L-methionine-dependent methyltransferases"/>
    <property type="match status" value="1"/>
</dbReference>
<dbReference type="EMBL" id="CAJVPP010001000">
    <property type="protein sequence ID" value="CAG8527405.1"/>
    <property type="molecule type" value="Genomic_DNA"/>
</dbReference>
<dbReference type="AlphaFoldDB" id="A0A9N9FD61"/>
<evidence type="ECO:0000313" key="3">
    <source>
        <dbReference type="EMBL" id="CAG8527405.1"/>
    </source>
</evidence>
<dbReference type="Gene3D" id="3.40.50.150">
    <property type="entry name" value="Vaccinia Virus protein VP39"/>
    <property type="match status" value="1"/>
</dbReference>
<dbReference type="Pfam" id="PF13649">
    <property type="entry name" value="Methyltransf_25"/>
    <property type="match status" value="1"/>
</dbReference>
<evidence type="ECO:0000256" key="1">
    <source>
        <dbReference type="SAM" id="MobiDB-lite"/>
    </source>
</evidence>
<evidence type="ECO:0000313" key="4">
    <source>
        <dbReference type="Proteomes" id="UP000789375"/>
    </source>
</evidence>
<dbReference type="Proteomes" id="UP000789375">
    <property type="component" value="Unassembled WGS sequence"/>
</dbReference>
<feature type="domain" description="Methyltransferase" evidence="2">
    <location>
        <begin position="116"/>
        <end position="207"/>
    </location>
</feature>
<feature type="compositionally biased region" description="Low complexity" evidence="1">
    <location>
        <begin position="25"/>
        <end position="53"/>
    </location>
</feature>
<organism evidence="3 4">
    <name type="scientific">Funneliformis mosseae</name>
    <name type="common">Endomycorrhizal fungus</name>
    <name type="synonym">Glomus mosseae</name>
    <dbReference type="NCBI Taxonomy" id="27381"/>
    <lineage>
        <taxon>Eukaryota</taxon>
        <taxon>Fungi</taxon>
        <taxon>Fungi incertae sedis</taxon>
        <taxon>Mucoromycota</taxon>
        <taxon>Glomeromycotina</taxon>
        <taxon>Glomeromycetes</taxon>
        <taxon>Glomerales</taxon>
        <taxon>Glomeraceae</taxon>
        <taxon>Funneliformis</taxon>
    </lineage>
</organism>
<dbReference type="InterPro" id="IPR041698">
    <property type="entry name" value="Methyltransf_25"/>
</dbReference>
<gene>
    <name evidence="3" type="ORF">FMOSSE_LOCUS5338</name>
</gene>
<name>A0A9N9FD61_FUNMO</name>
<dbReference type="CDD" id="cd02440">
    <property type="entry name" value="AdoMet_MTases"/>
    <property type="match status" value="1"/>
</dbReference>
<feature type="region of interest" description="Disordered" evidence="1">
    <location>
        <begin position="1"/>
        <end position="53"/>
    </location>
</feature>
<dbReference type="PANTHER" id="PTHR43591">
    <property type="entry name" value="METHYLTRANSFERASE"/>
    <property type="match status" value="1"/>
</dbReference>
<reference evidence="3" key="1">
    <citation type="submission" date="2021-06" db="EMBL/GenBank/DDBJ databases">
        <authorList>
            <person name="Kallberg Y."/>
            <person name="Tangrot J."/>
            <person name="Rosling A."/>
        </authorList>
    </citation>
    <scope>NUCLEOTIDE SEQUENCE</scope>
    <source>
        <strain evidence="3">87-6 pot B 2015</strain>
    </source>
</reference>
<dbReference type="GO" id="GO:0008168">
    <property type="term" value="F:methyltransferase activity"/>
    <property type="evidence" value="ECO:0007669"/>
    <property type="project" value="TreeGrafter"/>
</dbReference>
<accession>A0A9N9FD61</accession>
<proteinExistence type="predicted"/>
<keyword evidence="4" id="KW-1185">Reference proteome</keyword>
<dbReference type="PANTHER" id="PTHR43591:SF24">
    <property type="entry name" value="2-METHOXY-6-POLYPRENYL-1,4-BENZOQUINOL METHYLASE, MITOCHONDRIAL"/>
    <property type="match status" value="1"/>
</dbReference>
<comment type="caution">
    <text evidence="3">The sequence shown here is derived from an EMBL/GenBank/DDBJ whole genome shotgun (WGS) entry which is preliminary data.</text>
</comment>
<feature type="compositionally biased region" description="Polar residues" evidence="1">
    <location>
        <begin position="1"/>
        <end position="13"/>
    </location>
</feature>
<protein>
    <submittedName>
        <fullName evidence="3">14242_t:CDS:1</fullName>
    </submittedName>
</protein>